<dbReference type="SUPFAM" id="SSF55486">
    <property type="entry name" value="Metalloproteases ('zincins'), catalytic domain"/>
    <property type="match status" value="1"/>
</dbReference>
<dbReference type="InterPro" id="IPR045357">
    <property type="entry name" value="Aminopeptidase_N-like_N"/>
</dbReference>
<dbReference type="Gene3D" id="2.60.40.1730">
    <property type="entry name" value="tricorn interacting facor f3 domain"/>
    <property type="match status" value="1"/>
</dbReference>
<dbReference type="GO" id="GO:0005615">
    <property type="term" value="C:extracellular space"/>
    <property type="evidence" value="ECO:0007669"/>
    <property type="project" value="TreeGrafter"/>
</dbReference>
<organism evidence="2">
    <name type="scientific">candidate division WOR-3 bacterium</name>
    <dbReference type="NCBI Taxonomy" id="2052148"/>
    <lineage>
        <taxon>Bacteria</taxon>
        <taxon>Bacteria division WOR-3</taxon>
    </lineage>
</organism>
<feature type="non-terminal residue" evidence="2">
    <location>
        <position position="336"/>
    </location>
</feature>
<protein>
    <recommendedName>
        <fullName evidence="1">Aminopeptidase N-like N-terminal domain-containing protein</fullName>
    </recommendedName>
</protein>
<dbReference type="SUPFAM" id="SSF63737">
    <property type="entry name" value="Leukotriene A4 hydrolase N-terminal domain"/>
    <property type="match status" value="1"/>
</dbReference>
<dbReference type="GO" id="GO:0008270">
    <property type="term" value="F:zinc ion binding"/>
    <property type="evidence" value="ECO:0007669"/>
    <property type="project" value="TreeGrafter"/>
</dbReference>
<dbReference type="PRINTS" id="PR00756">
    <property type="entry name" value="ALADIPTASE"/>
</dbReference>
<dbReference type="GO" id="GO:0070006">
    <property type="term" value="F:metalloaminopeptidase activity"/>
    <property type="evidence" value="ECO:0007669"/>
    <property type="project" value="TreeGrafter"/>
</dbReference>
<dbReference type="GO" id="GO:0042277">
    <property type="term" value="F:peptide binding"/>
    <property type="evidence" value="ECO:0007669"/>
    <property type="project" value="TreeGrafter"/>
</dbReference>
<feature type="domain" description="Aminopeptidase N-like N-terminal" evidence="1">
    <location>
        <begin position="46"/>
        <end position="221"/>
    </location>
</feature>
<dbReference type="GO" id="GO:0005737">
    <property type="term" value="C:cytoplasm"/>
    <property type="evidence" value="ECO:0007669"/>
    <property type="project" value="TreeGrafter"/>
</dbReference>
<dbReference type="GO" id="GO:0043171">
    <property type="term" value="P:peptide catabolic process"/>
    <property type="evidence" value="ECO:0007669"/>
    <property type="project" value="TreeGrafter"/>
</dbReference>
<dbReference type="AlphaFoldDB" id="A0A7V0T686"/>
<dbReference type="Pfam" id="PF17900">
    <property type="entry name" value="Peptidase_M1_N"/>
    <property type="match status" value="1"/>
</dbReference>
<dbReference type="InterPro" id="IPR050344">
    <property type="entry name" value="Peptidase_M1_aminopeptidases"/>
</dbReference>
<evidence type="ECO:0000313" key="2">
    <source>
        <dbReference type="EMBL" id="HDQ99927.1"/>
    </source>
</evidence>
<dbReference type="PANTHER" id="PTHR11533:SF174">
    <property type="entry name" value="PUROMYCIN-SENSITIVE AMINOPEPTIDASE-RELATED"/>
    <property type="match status" value="1"/>
</dbReference>
<dbReference type="Proteomes" id="UP000885672">
    <property type="component" value="Unassembled WGS sequence"/>
</dbReference>
<name>A0A7V0T686_UNCW3</name>
<dbReference type="Gene3D" id="3.30.2010.30">
    <property type="match status" value="1"/>
</dbReference>
<gene>
    <name evidence="2" type="ORF">ENN51_06555</name>
</gene>
<dbReference type="InterPro" id="IPR042097">
    <property type="entry name" value="Aminopeptidase_N-like_N_sf"/>
</dbReference>
<evidence type="ECO:0000259" key="1">
    <source>
        <dbReference type="Pfam" id="PF17900"/>
    </source>
</evidence>
<comment type="caution">
    <text evidence="2">The sequence shown here is derived from an EMBL/GenBank/DDBJ whole genome shotgun (WGS) entry which is preliminary data.</text>
</comment>
<dbReference type="GO" id="GO:0016020">
    <property type="term" value="C:membrane"/>
    <property type="evidence" value="ECO:0007669"/>
    <property type="project" value="TreeGrafter"/>
</dbReference>
<accession>A0A7V0T686</accession>
<dbReference type="InterPro" id="IPR001930">
    <property type="entry name" value="Peptidase_M1"/>
</dbReference>
<dbReference type="PANTHER" id="PTHR11533">
    <property type="entry name" value="PROTEASE M1 ZINC METALLOPROTEASE"/>
    <property type="match status" value="1"/>
</dbReference>
<sequence length="336" mass="37909">MLLLIAALCGFLPGADTPDEPEPILYRTLRPPARVLAESTHTYDARHYRLDLDLPMTDDGYHCREEVSLISNRPRLDTVPLDFAALLCDSVRRDGNRLAFDTGAGRLNVILDTPLAEGDSAVLEVFFRREPGTPQLGYYFGRPPAIRYAHAMTVGCPTDNHYWFACWDHPSDKAERGVELNITLPDTFQACAVGLLDSITDNGNGTRTWHWRHSYPIATYLVSFSASRFASWDTWFVNTAGEPRRSAGDTIPIRHWMWPEDSAATRVGYAQLPEVIQYFIRPDIFGAYPFETFGHVPGYYGFPWGGMEHQTLVMLHPSYIGGGRISTIAHELSHMW</sequence>
<dbReference type="GO" id="GO:0006508">
    <property type="term" value="P:proteolysis"/>
    <property type="evidence" value="ECO:0007669"/>
    <property type="project" value="InterPro"/>
</dbReference>
<proteinExistence type="predicted"/>
<dbReference type="EMBL" id="DSBX01000249">
    <property type="protein sequence ID" value="HDQ99927.1"/>
    <property type="molecule type" value="Genomic_DNA"/>
</dbReference>
<reference evidence="2" key="1">
    <citation type="journal article" date="2020" name="mSystems">
        <title>Genome- and Community-Level Interaction Insights into Carbon Utilization and Element Cycling Functions of Hydrothermarchaeota in Hydrothermal Sediment.</title>
        <authorList>
            <person name="Zhou Z."/>
            <person name="Liu Y."/>
            <person name="Xu W."/>
            <person name="Pan J."/>
            <person name="Luo Z.H."/>
            <person name="Li M."/>
        </authorList>
    </citation>
    <scope>NUCLEOTIDE SEQUENCE [LARGE SCALE GENOMIC DNA]</scope>
    <source>
        <strain evidence="2">SpSt-1182</strain>
    </source>
</reference>